<dbReference type="GO" id="GO:0045047">
    <property type="term" value="P:protein targeting to ER"/>
    <property type="evidence" value="ECO:0007669"/>
    <property type="project" value="TreeGrafter"/>
</dbReference>
<organism>
    <name type="scientific">Pediculus humanus subsp. corporis</name>
    <name type="common">Body louse</name>
    <dbReference type="NCBI Taxonomy" id="121224"/>
    <lineage>
        <taxon>Eukaryota</taxon>
        <taxon>Metazoa</taxon>
        <taxon>Ecdysozoa</taxon>
        <taxon>Arthropoda</taxon>
        <taxon>Hexapoda</taxon>
        <taxon>Insecta</taxon>
        <taxon>Pterygota</taxon>
        <taxon>Neoptera</taxon>
        <taxon>Paraneoptera</taxon>
        <taxon>Psocodea</taxon>
        <taxon>Troctomorpha</taxon>
        <taxon>Phthiraptera</taxon>
        <taxon>Anoplura</taxon>
        <taxon>Pediculidae</taxon>
        <taxon>Pediculus</taxon>
    </lineage>
</organism>
<dbReference type="EnsemblMetazoa" id="PHUM150930-RA">
    <property type="protein sequence ID" value="PHUM150930-PA"/>
    <property type="gene ID" value="PHUM150930"/>
</dbReference>
<dbReference type="GeneID" id="8236431"/>
<reference evidence="10" key="1">
    <citation type="submission" date="2007-04" db="EMBL/GenBank/DDBJ databases">
        <title>Annotation of Pediculus humanus corporis strain USDA.</title>
        <authorList>
            <person name="Kirkness E."/>
            <person name="Hannick L."/>
            <person name="Hass B."/>
            <person name="Bruggner R."/>
            <person name="Lawson D."/>
            <person name="Bidwell S."/>
            <person name="Joardar V."/>
            <person name="Caler E."/>
            <person name="Walenz B."/>
            <person name="Inman J."/>
            <person name="Schobel S."/>
            <person name="Galinsky K."/>
            <person name="Amedeo P."/>
            <person name="Strausberg R."/>
        </authorList>
    </citation>
    <scope>NUCLEOTIDE SEQUENCE</scope>
    <source>
        <strain evidence="10">USDA</strain>
    </source>
</reference>
<evidence type="ECO:0000313" key="10">
    <source>
        <dbReference type="EMBL" id="EEB12041.1"/>
    </source>
</evidence>
<feature type="transmembrane region" description="Helical" evidence="9">
    <location>
        <begin position="82"/>
        <end position="100"/>
    </location>
</feature>
<comment type="subcellular location">
    <subcellularLocation>
        <location evidence="1 9">Endoplasmic reticulum membrane</location>
        <topology evidence="1 9">Multi-pass membrane protein</topology>
    </subcellularLocation>
</comment>
<dbReference type="RefSeq" id="XP_002424779.1">
    <property type="nucleotide sequence ID" value="XM_002424734.1"/>
</dbReference>
<dbReference type="GO" id="GO:0005787">
    <property type="term" value="C:signal peptidase complex"/>
    <property type="evidence" value="ECO:0007669"/>
    <property type="project" value="UniProtKB-UniRule"/>
</dbReference>
<evidence type="ECO:0000256" key="1">
    <source>
        <dbReference type="ARBA" id="ARBA00004477"/>
    </source>
</evidence>
<evidence type="ECO:0000256" key="6">
    <source>
        <dbReference type="ARBA" id="ARBA00022989"/>
    </source>
</evidence>
<evidence type="ECO:0000256" key="7">
    <source>
        <dbReference type="ARBA" id="ARBA00023136"/>
    </source>
</evidence>
<dbReference type="Pfam" id="PF06703">
    <property type="entry name" value="SPC25"/>
    <property type="match status" value="1"/>
</dbReference>
<gene>
    <name evidence="11" type="primary">8236431</name>
    <name evidence="10" type="ORF">Phum_PHUM150930</name>
</gene>
<dbReference type="KEGG" id="phu:Phum_PHUM150930"/>
<dbReference type="FunCoup" id="E0VF85">
    <property type="interactions" value="1876"/>
</dbReference>
<dbReference type="Proteomes" id="UP000009046">
    <property type="component" value="Unassembled WGS sequence"/>
</dbReference>
<dbReference type="eggNOG" id="KOG4072">
    <property type="taxonomic scope" value="Eukaryota"/>
</dbReference>
<evidence type="ECO:0000313" key="12">
    <source>
        <dbReference type="Proteomes" id="UP000009046"/>
    </source>
</evidence>
<evidence type="ECO:0000256" key="3">
    <source>
        <dbReference type="ARBA" id="ARBA00017057"/>
    </source>
</evidence>
<keyword evidence="12" id="KW-1185">Reference proteome</keyword>
<dbReference type="PANTHER" id="PTHR13085:SF0">
    <property type="entry name" value="SIGNAL PEPTIDASE COMPLEX SUBUNIT 2"/>
    <property type="match status" value="1"/>
</dbReference>
<protein>
    <recommendedName>
        <fullName evidence="3 9">Signal peptidase complex subunit 2</fullName>
    </recommendedName>
</protein>
<evidence type="ECO:0000256" key="9">
    <source>
        <dbReference type="RuleBase" id="RU368033"/>
    </source>
</evidence>
<keyword evidence="7 9" id="KW-0472">Membrane</keyword>
<dbReference type="EMBL" id="AAZO01001760">
    <property type="status" value="NOT_ANNOTATED_CDS"/>
    <property type="molecule type" value="Genomic_DNA"/>
</dbReference>
<evidence type="ECO:0000256" key="5">
    <source>
        <dbReference type="ARBA" id="ARBA00022824"/>
    </source>
</evidence>
<dbReference type="OMA" id="INKWDGT"/>
<evidence type="ECO:0000256" key="2">
    <source>
        <dbReference type="ARBA" id="ARBA00007324"/>
    </source>
</evidence>
<feature type="transmembrane region" description="Helical" evidence="9">
    <location>
        <begin position="49"/>
        <end position="70"/>
    </location>
</feature>
<evidence type="ECO:0000313" key="11">
    <source>
        <dbReference type="EnsemblMetazoa" id="PHUM150930-PA"/>
    </source>
</evidence>
<evidence type="ECO:0000256" key="4">
    <source>
        <dbReference type="ARBA" id="ARBA00022692"/>
    </source>
</evidence>
<dbReference type="InParanoid" id="E0VF85"/>
<dbReference type="EMBL" id="DS235107">
    <property type="protein sequence ID" value="EEB12041.1"/>
    <property type="molecule type" value="Genomic_DNA"/>
</dbReference>
<reference evidence="11" key="3">
    <citation type="submission" date="2020-05" db="UniProtKB">
        <authorList>
            <consortium name="EnsemblMetazoa"/>
        </authorList>
    </citation>
    <scope>IDENTIFICATION</scope>
    <source>
        <strain evidence="11">USDA</strain>
    </source>
</reference>
<dbReference type="CTD" id="8236431"/>
<comment type="function">
    <text evidence="8 9">Component of the signal peptidase complex (SPC) which catalyzes the cleavage of N-terminal signal sequences from nascent proteins as they are translocated into the lumen of the endoplasmic reticulum. Enhances the enzymatic activity of SPC and facilitates the interactions between different components of the translocation site.</text>
</comment>
<proteinExistence type="inferred from homology"/>
<reference evidence="10" key="2">
    <citation type="submission" date="2007-04" db="EMBL/GenBank/DDBJ databases">
        <title>The genome of the human body louse.</title>
        <authorList>
            <consortium name="The Human Body Louse Genome Consortium"/>
            <person name="Kirkness E."/>
            <person name="Walenz B."/>
            <person name="Hass B."/>
            <person name="Bruggner R."/>
            <person name="Strausberg R."/>
        </authorList>
    </citation>
    <scope>NUCLEOTIDE SEQUENCE</scope>
    <source>
        <strain evidence="10">USDA</strain>
    </source>
</reference>
<dbReference type="OrthoDB" id="29558at2759"/>
<dbReference type="HOGENOM" id="CLU_094622_0_0_1"/>
<dbReference type="STRING" id="121224.E0VF85"/>
<dbReference type="GO" id="GO:0006465">
    <property type="term" value="P:signal peptide processing"/>
    <property type="evidence" value="ECO:0007669"/>
    <property type="project" value="UniProtKB-UniRule"/>
</dbReference>
<comment type="similarity">
    <text evidence="2 9">Belongs to the SPCS2 family.</text>
</comment>
<evidence type="ECO:0000256" key="8">
    <source>
        <dbReference type="ARBA" id="ARBA00045608"/>
    </source>
</evidence>
<keyword evidence="5 9" id="KW-0256">Endoplasmic reticulum</keyword>
<dbReference type="AlphaFoldDB" id="E0VF85"/>
<dbReference type="InterPro" id="IPR009582">
    <property type="entry name" value="Spc2/SPCS2"/>
</dbReference>
<name>E0VF85_PEDHC</name>
<sequence>MASKTSKENLNSEKKIVNKWDGSACKNALDDTVKEILTKKFNYVETFGLIDIRLCLCGVAVGVALFALLWDQLYPFPLSRSVLAVCVSTYFIVTGILTLYTSYVEKGIFAVTVQKNGKNSGSDNIWEASSYMKKFDDKYNLLLILKDGKSGSIREAVSCKSVSQYIDENGTVIYDLVEVEVSKLHNSLLTEKKDK</sequence>
<keyword evidence="6 9" id="KW-1133">Transmembrane helix</keyword>
<dbReference type="PANTHER" id="PTHR13085">
    <property type="entry name" value="MICROSOMAL SIGNAL PEPTIDASE 25 KDA SUBUNIT"/>
    <property type="match status" value="1"/>
</dbReference>
<keyword evidence="4 9" id="KW-0812">Transmembrane</keyword>
<dbReference type="VEuPathDB" id="VectorBase:PHUM150930"/>
<dbReference type="GO" id="GO:0008233">
    <property type="term" value="F:peptidase activity"/>
    <property type="evidence" value="ECO:0007669"/>
    <property type="project" value="UniProtKB-UniRule"/>
</dbReference>
<accession>E0VF85</accession>